<gene>
    <name evidence="6" type="ORF">BSAL_38440</name>
</gene>
<dbReference type="InterPro" id="IPR007203">
    <property type="entry name" value="ORMDL"/>
</dbReference>
<feature type="transmembrane region" description="Helical" evidence="5">
    <location>
        <begin position="107"/>
        <end position="126"/>
    </location>
</feature>
<keyword evidence="7" id="KW-1185">Reference proteome</keyword>
<organism evidence="6 7">
    <name type="scientific">Bodo saltans</name>
    <name type="common">Flagellated protozoan</name>
    <dbReference type="NCBI Taxonomy" id="75058"/>
    <lineage>
        <taxon>Eukaryota</taxon>
        <taxon>Discoba</taxon>
        <taxon>Euglenozoa</taxon>
        <taxon>Kinetoplastea</taxon>
        <taxon>Metakinetoplastina</taxon>
        <taxon>Eubodonida</taxon>
        <taxon>Bodonidae</taxon>
        <taxon>Bodo</taxon>
    </lineage>
</organism>
<protein>
    <submittedName>
        <fullName evidence="6">Transmembrane protein, putative</fullName>
    </submittedName>
</protein>
<evidence type="ECO:0000256" key="3">
    <source>
        <dbReference type="ARBA" id="ARBA00022989"/>
    </source>
</evidence>
<feature type="transmembrane region" description="Helical" evidence="5">
    <location>
        <begin position="132"/>
        <end position="151"/>
    </location>
</feature>
<evidence type="ECO:0000313" key="7">
    <source>
        <dbReference type="Proteomes" id="UP000051952"/>
    </source>
</evidence>
<keyword evidence="2 5" id="KW-0812">Transmembrane</keyword>
<reference evidence="7" key="1">
    <citation type="submission" date="2015-09" db="EMBL/GenBank/DDBJ databases">
        <authorList>
            <consortium name="Pathogen Informatics"/>
        </authorList>
    </citation>
    <scope>NUCLEOTIDE SEQUENCE [LARGE SCALE GENOMIC DNA]</scope>
    <source>
        <strain evidence="7">Lake Konstanz</strain>
    </source>
</reference>
<dbReference type="VEuPathDB" id="TriTrypDB:BSAL_38440"/>
<evidence type="ECO:0000256" key="1">
    <source>
        <dbReference type="ARBA" id="ARBA00004141"/>
    </source>
</evidence>
<dbReference type="OrthoDB" id="1932233at2759"/>
<evidence type="ECO:0000256" key="5">
    <source>
        <dbReference type="SAM" id="Phobius"/>
    </source>
</evidence>
<dbReference type="Proteomes" id="UP000051952">
    <property type="component" value="Unassembled WGS sequence"/>
</dbReference>
<dbReference type="PANTHER" id="PTHR12665">
    <property type="entry name" value="ORMDL PROTEINS"/>
    <property type="match status" value="1"/>
</dbReference>
<dbReference type="GO" id="GO:0005789">
    <property type="term" value="C:endoplasmic reticulum membrane"/>
    <property type="evidence" value="ECO:0007669"/>
    <property type="project" value="InterPro"/>
</dbReference>
<dbReference type="AlphaFoldDB" id="A0A0S4JRJ8"/>
<keyword evidence="3 5" id="KW-1133">Transmembrane helix</keyword>
<accession>A0A0S4JRJ8</accession>
<evidence type="ECO:0000256" key="4">
    <source>
        <dbReference type="ARBA" id="ARBA00023136"/>
    </source>
</evidence>
<proteinExistence type="predicted"/>
<name>A0A0S4JRJ8_BODSA</name>
<dbReference type="Pfam" id="PF04061">
    <property type="entry name" value="ORMDL"/>
    <property type="match status" value="1"/>
</dbReference>
<sequence length="161" mass="18485">MPPRNTRTSRITDTSPHTSFVDRAGFKIMYVTVLVALWALLHASHAVTNAGEAWNWVLRIHAVVSYVFFHWIKGAPETGMLEDEKLQLMTFWEQIDEGYFGTPSRRFLTFVPFGVFFVTLMLNVQHDDLSTLVVNALFTLVCLVPKLESFFKVRIFGINKD</sequence>
<keyword evidence="4 5" id="KW-0472">Membrane</keyword>
<comment type="subcellular location">
    <subcellularLocation>
        <location evidence="1">Membrane</location>
        <topology evidence="1">Multi-pass membrane protein</topology>
    </subcellularLocation>
</comment>
<dbReference type="EMBL" id="CYKH01002065">
    <property type="protein sequence ID" value="CUG92606.1"/>
    <property type="molecule type" value="Genomic_DNA"/>
</dbReference>
<evidence type="ECO:0000256" key="2">
    <source>
        <dbReference type="ARBA" id="ARBA00022692"/>
    </source>
</evidence>
<evidence type="ECO:0000313" key="6">
    <source>
        <dbReference type="EMBL" id="CUG92606.1"/>
    </source>
</evidence>